<sequence>MTGKTIKSPKNRNDDTNANGKIFLNMCSILQENIQFLLLI</sequence>
<organism evidence="1 2">
    <name type="scientific">Helicobacter pylori (strain SouthAfrica7)</name>
    <dbReference type="NCBI Taxonomy" id="907239"/>
    <lineage>
        <taxon>Bacteria</taxon>
        <taxon>Pseudomonadati</taxon>
        <taxon>Campylobacterota</taxon>
        <taxon>Epsilonproteobacteria</taxon>
        <taxon>Campylobacterales</taxon>
        <taxon>Helicobacteraceae</taxon>
        <taxon>Helicobacter</taxon>
    </lineage>
</organism>
<evidence type="ECO:0000313" key="2">
    <source>
        <dbReference type="Proteomes" id="UP000007467"/>
    </source>
</evidence>
<dbReference type="PATRIC" id="fig|907239.3.peg.1181"/>
<protein>
    <submittedName>
        <fullName evidence="1">Uncharacterized protein</fullName>
    </submittedName>
</protein>
<dbReference type="HOGENOM" id="CLU_3374128_0_0_7"/>
<evidence type="ECO:0000313" key="1">
    <source>
        <dbReference type="EMBL" id="ADU85131.1"/>
    </source>
</evidence>
<dbReference type="AlphaFoldDB" id="E8QT17"/>
<name>E8QT17_HELPW</name>
<dbReference type="EMBL" id="CP002336">
    <property type="protein sequence ID" value="ADU85131.1"/>
    <property type="molecule type" value="Genomic_DNA"/>
</dbReference>
<proteinExistence type="predicted"/>
<dbReference type="KEGG" id="hes:HPSA_05795"/>
<reference evidence="1 2" key="2">
    <citation type="journal article" date="2013" name="Genome Announc.">
        <title>Genome Sequences of Three hpAfrica2 Strains of Helicobacter pylori.</title>
        <authorList>
            <person name="Duncan S.S."/>
            <person name="Bertoli M.T."/>
            <person name="Kersulyte D."/>
            <person name="Valk P.L."/>
            <person name="Tamma S."/>
            <person name="Segal I."/>
            <person name="McClain M.S."/>
            <person name="Cover T.L."/>
            <person name="Berg D.E."/>
        </authorList>
    </citation>
    <scope>NUCLEOTIDE SEQUENCE [LARGE SCALE GENOMIC DNA]</scope>
    <source>
        <strain evidence="1 2">SouthAfrica7</strain>
    </source>
</reference>
<reference evidence="2" key="1">
    <citation type="submission" date="2010-11" db="EMBL/GenBank/DDBJ databases">
        <title>Genome sequence of Helicobacter pylori strain SouthAfrica7.</title>
        <authorList>
            <person name="Kersulyte D."/>
            <person name="Segal I."/>
            <person name="Mistry R."/>
            <person name="Berg D.E."/>
        </authorList>
    </citation>
    <scope>NUCLEOTIDE SEQUENCE [LARGE SCALE GENOMIC DNA]</scope>
    <source>
        <strain evidence="2">SouthAfrica7</strain>
    </source>
</reference>
<accession>E8QT17</accession>
<dbReference type="Proteomes" id="UP000007467">
    <property type="component" value="Chromosome"/>
</dbReference>
<gene>
    <name evidence="1" type="ordered locus">HPSA_05795</name>
</gene>